<gene>
    <name evidence="8" type="ORF">MFFC18_49600</name>
</gene>
<dbReference type="PANTHER" id="PTHR22777:SF17">
    <property type="entry name" value="UPF0053 PROTEIN SLL0260"/>
    <property type="match status" value="1"/>
</dbReference>
<keyword evidence="1" id="KW-0677">Repeat</keyword>
<keyword evidence="2 3" id="KW-0129">CBS domain</keyword>
<evidence type="ECO:0000259" key="6">
    <source>
        <dbReference type="PROSITE" id="PS51371"/>
    </source>
</evidence>
<dbReference type="AlphaFoldDB" id="A0A5B9PE99"/>
<evidence type="ECO:0000259" key="7">
    <source>
        <dbReference type="PROSITE" id="PS51846"/>
    </source>
</evidence>
<protein>
    <recommendedName>
        <fullName evidence="10">Magnesium and cobalt efflux protein CorC</fullName>
    </recommendedName>
</protein>
<keyword evidence="4 5" id="KW-0812">Transmembrane</keyword>
<reference evidence="8 9" key="1">
    <citation type="submission" date="2019-08" db="EMBL/GenBank/DDBJ databases">
        <title>Deep-cultivation of Planctomycetes and their phenomic and genomic characterization uncovers novel biology.</title>
        <authorList>
            <person name="Wiegand S."/>
            <person name="Jogler M."/>
            <person name="Boedeker C."/>
            <person name="Pinto D."/>
            <person name="Vollmers J."/>
            <person name="Rivas-Marin E."/>
            <person name="Kohn T."/>
            <person name="Peeters S.H."/>
            <person name="Heuer A."/>
            <person name="Rast P."/>
            <person name="Oberbeckmann S."/>
            <person name="Bunk B."/>
            <person name="Jeske O."/>
            <person name="Meyerdierks A."/>
            <person name="Storesund J.E."/>
            <person name="Kallscheuer N."/>
            <person name="Luecker S."/>
            <person name="Lage O.M."/>
            <person name="Pohl T."/>
            <person name="Merkel B.J."/>
            <person name="Hornburger P."/>
            <person name="Mueller R.-W."/>
            <person name="Bruemmer F."/>
            <person name="Labrenz M."/>
            <person name="Spormann A.M."/>
            <person name="Op den Camp H."/>
            <person name="Overmann J."/>
            <person name="Amann R."/>
            <person name="Jetten M.S.M."/>
            <person name="Mascher T."/>
            <person name="Medema M.H."/>
            <person name="Devos D.P."/>
            <person name="Kaster A.-K."/>
            <person name="Ovreas L."/>
            <person name="Rohde M."/>
            <person name="Galperin M.Y."/>
            <person name="Jogler C."/>
        </authorList>
    </citation>
    <scope>NUCLEOTIDE SEQUENCE [LARGE SCALE GENOMIC DNA]</scope>
    <source>
        <strain evidence="8 9">FC18</strain>
    </source>
</reference>
<evidence type="ECO:0000256" key="1">
    <source>
        <dbReference type="ARBA" id="ARBA00022737"/>
    </source>
</evidence>
<feature type="domain" description="CBS" evidence="6">
    <location>
        <begin position="267"/>
        <end position="327"/>
    </location>
</feature>
<dbReference type="PROSITE" id="PS51846">
    <property type="entry name" value="CNNM"/>
    <property type="match status" value="1"/>
</dbReference>
<dbReference type="InterPro" id="IPR046342">
    <property type="entry name" value="CBS_dom_sf"/>
</dbReference>
<name>A0A5B9PE99_9BACT</name>
<dbReference type="Pfam" id="PF03471">
    <property type="entry name" value="CorC_HlyC"/>
    <property type="match status" value="1"/>
</dbReference>
<dbReference type="InterPro" id="IPR005170">
    <property type="entry name" value="Transptr-assoc_dom"/>
</dbReference>
<dbReference type="SUPFAM" id="SSF54631">
    <property type="entry name" value="CBS-domain pair"/>
    <property type="match status" value="1"/>
</dbReference>
<dbReference type="InterPro" id="IPR036318">
    <property type="entry name" value="FAD-bd_PCMH-like_sf"/>
</dbReference>
<dbReference type="Gene3D" id="3.30.465.10">
    <property type="match status" value="1"/>
</dbReference>
<dbReference type="RefSeq" id="WP_075082711.1">
    <property type="nucleotide sequence ID" value="NZ_CP042912.1"/>
</dbReference>
<dbReference type="InterPro" id="IPR016169">
    <property type="entry name" value="FAD-bd_PCMH_sub2"/>
</dbReference>
<dbReference type="STRING" id="980251.GCA_001642875_04905"/>
<accession>A0A5B9PE99</accession>
<evidence type="ECO:0000313" key="8">
    <source>
        <dbReference type="EMBL" id="QEG25037.1"/>
    </source>
</evidence>
<evidence type="ECO:0000256" key="4">
    <source>
        <dbReference type="PROSITE-ProRule" id="PRU01193"/>
    </source>
</evidence>
<evidence type="ECO:0000256" key="3">
    <source>
        <dbReference type="PROSITE-ProRule" id="PRU00703"/>
    </source>
</evidence>
<evidence type="ECO:0000256" key="5">
    <source>
        <dbReference type="SAM" id="Phobius"/>
    </source>
</evidence>
<proteinExistence type="predicted"/>
<feature type="transmembrane region" description="Helical" evidence="5">
    <location>
        <begin position="12"/>
        <end position="34"/>
    </location>
</feature>
<keyword evidence="4 5" id="KW-1133">Transmembrane helix</keyword>
<organism evidence="8 9">
    <name type="scientific">Mariniblastus fucicola</name>
    <dbReference type="NCBI Taxonomy" id="980251"/>
    <lineage>
        <taxon>Bacteria</taxon>
        <taxon>Pseudomonadati</taxon>
        <taxon>Planctomycetota</taxon>
        <taxon>Planctomycetia</taxon>
        <taxon>Pirellulales</taxon>
        <taxon>Pirellulaceae</taxon>
        <taxon>Mariniblastus</taxon>
    </lineage>
</organism>
<dbReference type="KEGG" id="mff:MFFC18_49600"/>
<dbReference type="SUPFAM" id="SSF56176">
    <property type="entry name" value="FAD-binding/transporter-associated domain-like"/>
    <property type="match status" value="1"/>
</dbReference>
<dbReference type="PROSITE" id="PS51371">
    <property type="entry name" value="CBS"/>
    <property type="match status" value="1"/>
</dbReference>
<feature type="transmembrane region" description="Helical" evidence="5">
    <location>
        <begin position="62"/>
        <end position="86"/>
    </location>
</feature>
<evidence type="ECO:0000313" key="9">
    <source>
        <dbReference type="Proteomes" id="UP000322214"/>
    </source>
</evidence>
<dbReference type="EMBL" id="CP042912">
    <property type="protein sequence ID" value="QEG25037.1"/>
    <property type="molecule type" value="Genomic_DNA"/>
</dbReference>
<evidence type="ECO:0008006" key="10">
    <source>
        <dbReference type="Google" id="ProtNLM"/>
    </source>
</evidence>
<dbReference type="SMART" id="SM01091">
    <property type="entry name" value="CorC_HlyC"/>
    <property type="match status" value="1"/>
</dbReference>
<dbReference type="InterPro" id="IPR002550">
    <property type="entry name" value="CNNM"/>
</dbReference>
<feature type="domain" description="CNNM transmembrane" evidence="7">
    <location>
        <begin position="3"/>
        <end position="193"/>
    </location>
</feature>
<keyword evidence="4 5" id="KW-0472">Membrane</keyword>
<dbReference type="Pfam" id="PF00571">
    <property type="entry name" value="CBS"/>
    <property type="match status" value="1"/>
</dbReference>
<dbReference type="Proteomes" id="UP000322214">
    <property type="component" value="Chromosome"/>
</dbReference>
<feature type="transmembrane region" description="Helical" evidence="5">
    <location>
        <begin position="98"/>
        <end position="115"/>
    </location>
</feature>
<keyword evidence="9" id="KW-1185">Reference proteome</keyword>
<dbReference type="GO" id="GO:0050660">
    <property type="term" value="F:flavin adenine dinucleotide binding"/>
    <property type="evidence" value="ECO:0007669"/>
    <property type="project" value="InterPro"/>
</dbReference>
<dbReference type="InterPro" id="IPR000644">
    <property type="entry name" value="CBS_dom"/>
</dbReference>
<sequence length="422" mass="47835">MANLLELLPWLIAMLLLMAGSGFFSASEAALFYLRPRIREKMRNGTAGEQMAFKLSQRPERLLSAILFWNLVINIAYFAISSIIVIRLEANESRSASVLFAILSLLAIIFFSEMLPKNVAVLRPRWLASAFSIPLSFAVRAVDPIMPLLRSVNLISRRIFWPGFEPESYMEVADLEKAIEHTADNADLIKQEQTVMRNIVALSSIRVDEWMRPRTQFVTFQPPVSRMDLVKHGLPASGYLLVSEPDSLEVSHAIRLDNQYELADEEIERFAEPVQYLPWCATVSEAFELMSQRHREVTVVVNEYGDTIGVLTIEDILETVFQDSLSRARRLLDVEPITKIDDSIWHVAGMMNLRRLGKQLQVELPETDNVTIGGVMQGVLQKLCETDDECQWGPFDLKVIDLDSPSGLLIELRLRPTTEDDA</sequence>
<dbReference type="PANTHER" id="PTHR22777">
    <property type="entry name" value="HEMOLYSIN-RELATED"/>
    <property type="match status" value="1"/>
</dbReference>
<dbReference type="Pfam" id="PF01595">
    <property type="entry name" value="CNNM"/>
    <property type="match status" value="1"/>
</dbReference>
<dbReference type="Gene3D" id="3.10.580.10">
    <property type="entry name" value="CBS-domain"/>
    <property type="match status" value="1"/>
</dbReference>
<evidence type="ECO:0000256" key="2">
    <source>
        <dbReference type="ARBA" id="ARBA00023122"/>
    </source>
</evidence>
<dbReference type="GO" id="GO:0005886">
    <property type="term" value="C:plasma membrane"/>
    <property type="evidence" value="ECO:0007669"/>
    <property type="project" value="TreeGrafter"/>
</dbReference>